<dbReference type="InterPro" id="IPR012340">
    <property type="entry name" value="NA-bd_OB-fold"/>
</dbReference>
<feature type="signal peptide" evidence="1">
    <location>
        <begin position="1"/>
        <end position="18"/>
    </location>
</feature>
<dbReference type="EMBL" id="QZWG01000018">
    <property type="protein sequence ID" value="RZB51367.1"/>
    <property type="molecule type" value="Genomic_DNA"/>
</dbReference>
<dbReference type="EMBL" id="QZWG01000018">
    <property type="protein sequence ID" value="RZB51368.1"/>
    <property type="molecule type" value="Genomic_DNA"/>
</dbReference>
<evidence type="ECO:0000313" key="3">
    <source>
        <dbReference type="Proteomes" id="UP000289340"/>
    </source>
</evidence>
<evidence type="ECO:0000313" key="2">
    <source>
        <dbReference type="EMBL" id="RZB51367.1"/>
    </source>
</evidence>
<gene>
    <name evidence="2" type="ORF">D0Y65_047982</name>
</gene>
<dbReference type="Gene3D" id="2.40.50.140">
    <property type="entry name" value="Nucleic acid-binding proteins"/>
    <property type="match status" value="1"/>
</dbReference>
<evidence type="ECO:0008006" key="4">
    <source>
        <dbReference type="Google" id="ProtNLM"/>
    </source>
</evidence>
<sequence length="249" mass="28010">MLIFFLCFYHIFLKGCRTVVTQQVSVESLMTIALFQRLTSRAEIDDKKETWKIVVRVINMWTIPRSPKCIVQLILVDKNVSEVVEIGQWNLHGKPKKVVFTMKDGCGSIMSYTLWESLALEFKDCFDRHVSGSVVLLLNLAKIKEGNGCCFIEAKLGLLNHGSVFKAQILTHEFPLHFKTSCASSINSGKTMDNVPKIKTEPGLKDENHLPHVARQSHAPPMLLQTPFNQTTNTCTTSTPGKIVVTYTL</sequence>
<comment type="caution">
    <text evidence="2">The sequence shown here is derived from an EMBL/GenBank/DDBJ whole genome shotgun (WGS) entry which is preliminary data.</text>
</comment>
<organism evidence="2 3">
    <name type="scientific">Glycine soja</name>
    <name type="common">Wild soybean</name>
    <dbReference type="NCBI Taxonomy" id="3848"/>
    <lineage>
        <taxon>Eukaryota</taxon>
        <taxon>Viridiplantae</taxon>
        <taxon>Streptophyta</taxon>
        <taxon>Embryophyta</taxon>
        <taxon>Tracheophyta</taxon>
        <taxon>Spermatophyta</taxon>
        <taxon>Magnoliopsida</taxon>
        <taxon>eudicotyledons</taxon>
        <taxon>Gunneridae</taxon>
        <taxon>Pentapetalae</taxon>
        <taxon>rosids</taxon>
        <taxon>fabids</taxon>
        <taxon>Fabales</taxon>
        <taxon>Fabaceae</taxon>
        <taxon>Papilionoideae</taxon>
        <taxon>50 kb inversion clade</taxon>
        <taxon>NPAAA clade</taxon>
        <taxon>indigoferoid/millettioid clade</taxon>
        <taxon>Phaseoleae</taxon>
        <taxon>Glycine</taxon>
        <taxon>Glycine subgen. Soja</taxon>
    </lineage>
</organism>
<accession>A0A445FR46</accession>
<feature type="chain" id="PRO_5036113082" description="DUF223 domain-containing protein" evidence="1">
    <location>
        <begin position="19"/>
        <end position="249"/>
    </location>
</feature>
<reference evidence="2 3" key="1">
    <citation type="submission" date="2018-09" db="EMBL/GenBank/DDBJ databases">
        <title>A high-quality reference genome of wild soybean provides a powerful tool to mine soybean genomes.</title>
        <authorList>
            <person name="Xie M."/>
            <person name="Chung C.Y.L."/>
            <person name="Li M.-W."/>
            <person name="Wong F.-L."/>
            <person name="Chan T.-F."/>
            <person name="Lam H.-M."/>
        </authorList>
    </citation>
    <scope>NUCLEOTIDE SEQUENCE [LARGE SCALE GENOMIC DNA]</scope>
    <source>
        <strain evidence="3">cv. W05</strain>
        <tissue evidence="2">Hypocotyl of etiolated seedlings</tissue>
    </source>
</reference>
<dbReference type="Proteomes" id="UP000289340">
    <property type="component" value="Chromosome 18"/>
</dbReference>
<keyword evidence="1" id="KW-0732">Signal</keyword>
<dbReference type="AlphaFoldDB" id="A0A445FR46"/>
<name>A0A445FR46_GLYSO</name>
<keyword evidence="3" id="KW-1185">Reference proteome</keyword>
<evidence type="ECO:0000256" key="1">
    <source>
        <dbReference type="SAM" id="SignalP"/>
    </source>
</evidence>
<protein>
    <recommendedName>
        <fullName evidence="4">DUF223 domain-containing protein</fullName>
    </recommendedName>
</protein>
<proteinExistence type="predicted"/>